<dbReference type="EMBL" id="JELW01000364">
    <property type="protein sequence ID" value="EXU94449.1"/>
    <property type="molecule type" value="Genomic_DNA"/>
</dbReference>
<reference evidence="2 3" key="1">
    <citation type="submission" date="2014-02" db="EMBL/GenBank/DDBJ databases">
        <title>The genome sequence of the entomopathogenic fungus Metarhizium robertsii ARSEF 2575.</title>
        <authorList>
            <person name="Giuliano Garisto Donzelli B."/>
            <person name="Roe B.A."/>
            <person name="Macmil S.L."/>
            <person name="Krasnoff S.B."/>
            <person name="Gibson D.M."/>
        </authorList>
    </citation>
    <scope>NUCLEOTIDE SEQUENCE [LARGE SCALE GENOMIC DNA]</scope>
    <source>
        <strain evidence="2 3">ARSEF 2575</strain>
    </source>
</reference>
<comment type="caution">
    <text evidence="2">The sequence shown here is derived from an EMBL/GenBank/DDBJ whole genome shotgun (WGS) entry which is preliminary data.</text>
</comment>
<dbReference type="AlphaFoldDB" id="A0A014MTI4"/>
<dbReference type="OrthoDB" id="3439820at2759"/>
<sequence length="993" mass="110631">MSPFLPPKASILSPTTPVQPDRQSKPTTGRKPSVDAHRSYSISSWVKNILPSHRPERRGTLRRRGYWEQQELTHSNQHEAHFAALGRRSRRSATAGSNHITEWNLARDLSDGGKTRRDCEENMVLDADRKWSWAPGEDAMKSRTDIPDMEQVQGASRTDQNRANSAAVNSLGPQPPPAAELQNIEAKKETRQLRRNLKESGDYLGVQGFNPETSQLDVVTSTESDRSSSLSQETQQKLLILRNTLRDARHSYKSAKERNDSQVKKIPWKNEKEKHCRLEKEKEAAKEINKTIKWKRHARQWSSAQEPDLSPIAQSIVGTAETSRRESHNQNSKLEHHDSMSNLIDLDSSCKTSFPTSAMHGDQPLAQSPDSAATVVKTSQGQSLADPTALGSSAWELFVNGISFDSSDEPVPAKDPEASLAGSERTHIRQLENSEQPVLGRKSNKCQETHYSVLREELKQNNANIEPTNHGSFLDLRRQRQEDPRGETAIINSLATAMSKYTKPSIRPRRLHLPHNVVNLSGQCKKDKGGPTTINCNKKGEESQSSSMMTMEQVLRKRQSEGIQPTQEKPVIATGSRGKLMQTWGHWIPRRRGSRSFQSSQDNTASHTSAGLETIPQIPDSWATDLTSRLGQQIFAHRPETNQRVNTNSTIRQQTGTEVEELHRLSSITETSKHIDKDKDILVRDNRESLAWKEVETKQPVPVSYACIPITTTTGCGQQDLQVSSRENTQPDTKNPSTLRLERHLGGMASDLPLAARSERNLGAAVMKPLRNQWRSVGQANHGIGTDTMLKKRHIQIDERMERSTRPVAKTGNTATPDVVVSKPEERVGASKAIKSLKKPVVHGVDKRPRVVSKISTELKDASIRTECKLTMPEQTRPMAQQDEPDGLSDASQGPGSFPDLNVIHTGGDGCQSSSSGDTATDTVSHMAITEYLETVRCHLLAFFLLYWEIVGPVFNSRSEYWARNRRHESTLGDCFALLLALPGAILAVMGLV</sequence>
<feature type="compositionally biased region" description="Polar residues" evidence="1">
    <location>
        <begin position="153"/>
        <end position="172"/>
    </location>
</feature>
<evidence type="ECO:0000313" key="2">
    <source>
        <dbReference type="EMBL" id="EXU94449.1"/>
    </source>
</evidence>
<gene>
    <name evidence="2" type="ORF">X797_012487</name>
</gene>
<feature type="region of interest" description="Disordered" evidence="1">
    <location>
        <begin position="1"/>
        <end position="39"/>
    </location>
</feature>
<protein>
    <submittedName>
        <fullName evidence="2">Uncharacterized protein</fullName>
    </submittedName>
</protein>
<feature type="region of interest" description="Disordered" evidence="1">
    <location>
        <begin position="318"/>
        <end position="338"/>
    </location>
</feature>
<feature type="compositionally biased region" description="Polar residues" evidence="1">
    <location>
        <begin position="365"/>
        <end position="380"/>
    </location>
</feature>
<dbReference type="eggNOG" id="ENOG502RBFH">
    <property type="taxonomic scope" value="Eukaryota"/>
</dbReference>
<feature type="region of interest" description="Disordered" evidence="1">
    <location>
        <begin position="718"/>
        <end position="738"/>
    </location>
</feature>
<accession>A0A014MTI4</accession>
<feature type="region of interest" description="Disordered" evidence="1">
    <location>
        <begin position="592"/>
        <end position="612"/>
    </location>
</feature>
<proteinExistence type="predicted"/>
<feature type="compositionally biased region" description="Polar residues" evidence="1">
    <location>
        <begin position="602"/>
        <end position="611"/>
    </location>
</feature>
<feature type="region of interest" description="Disordered" evidence="1">
    <location>
        <begin position="873"/>
        <end position="899"/>
    </location>
</feature>
<evidence type="ECO:0000313" key="3">
    <source>
        <dbReference type="Proteomes" id="UP000030151"/>
    </source>
</evidence>
<dbReference type="Proteomes" id="UP000030151">
    <property type="component" value="Unassembled WGS sequence"/>
</dbReference>
<feature type="region of interest" description="Disordered" evidence="1">
    <location>
        <begin position="354"/>
        <end position="380"/>
    </location>
</feature>
<organism evidence="2 3">
    <name type="scientific">Metarhizium robertsii</name>
    <dbReference type="NCBI Taxonomy" id="568076"/>
    <lineage>
        <taxon>Eukaryota</taxon>
        <taxon>Fungi</taxon>
        <taxon>Dikarya</taxon>
        <taxon>Ascomycota</taxon>
        <taxon>Pezizomycotina</taxon>
        <taxon>Sordariomycetes</taxon>
        <taxon>Hypocreomycetidae</taxon>
        <taxon>Hypocreales</taxon>
        <taxon>Clavicipitaceae</taxon>
        <taxon>Metarhizium</taxon>
    </lineage>
</organism>
<feature type="compositionally biased region" description="Basic and acidic residues" evidence="1">
    <location>
        <begin position="322"/>
        <end position="338"/>
    </location>
</feature>
<feature type="region of interest" description="Disordered" evidence="1">
    <location>
        <begin position="136"/>
        <end position="178"/>
    </location>
</feature>
<name>A0A014MTI4_9HYPO</name>
<evidence type="ECO:0000256" key="1">
    <source>
        <dbReference type="SAM" id="MobiDB-lite"/>
    </source>
</evidence>
<dbReference type="HOGENOM" id="CLU_300913_0_0_1"/>
<feature type="region of interest" description="Disordered" evidence="1">
    <location>
        <begin position="522"/>
        <end position="547"/>
    </location>
</feature>